<protein>
    <submittedName>
        <fullName evidence="1">Uncharacterized protein</fullName>
    </submittedName>
</protein>
<evidence type="ECO:0000313" key="1">
    <source>
        <dbReference type="EMBL" id="GIJ59099.1"/>
    </source>
</evidence>
<sequence length="67" mass="7491">MNPIRACWDYYQTNLPQDMKIELCGNRVRIEPGAFGPRGALINAIGGASASAVSDEHKERWEADRPF</sequence>
<comment type="caution">
    <text evidence="1">The sequence shown here is derived from an EMBL/GenBank/DDBJ whole genome shotgun (WGS) entry which is preliminary data.</text>
</comment>
<organism evidence="1 2">
    <name type="scientific">Virgisporangium aurantiacum</name>
    <dbReference type="NCBI Taxonomy" id="175570"/>
    <lineage>
        <taxon>Bacteria</taxon>
        <taxon>Bacillati</taxon>
        <taxon>Actinomycetota</taxon>
        <taxon>Actinomycetes</taxon>
        <taxon>Micromonosporales</taxon>
        <taxon>Micromonosporaceae</taxon>
        <taxon>Virgisporangium</taxon>
    </lineage>
</organism>
<dbReference type="Proteomes" id="UP000612585">
    <property type="component" value="Unassembled WGS sequence"/>
</dbReference>
<proteinExistence type="predicted"/>
<gene>
    <name evidence="1" type="ORF">Vau01_066150</name>
</gene>
<dbReference type="AlphaFoldDB" id="A0A8J3Z842"/>
<accession>A0A8J3Z842</accession>
<keyword evidence="2" id="KW-1185">Reference proteome</keyword>
<evidence type="ECO:0000313" key="2">
    <source>
        <dbReference type="Proteomes" id="UP000612585"/>
    </source>
</evidence>
<name>A0A8J3Z842_9ACTN</name>
<reference evidence="1" key="1">
    <citation type="submission" date="2021-01" db="EMBL/GenBank/DDBJ databases">
        <title>Whole genome shotgun sequence of Virgisporangium aurantiacum NBRC 16421.</title>
        <authorList>
            <person name="Komaki H."/>
            <person name="Tamura T."/>
        </authorList>
    </citation>
    <scope>NUCLEOTIDE SEQUENCE</scope>
    <source>
        <strain evidence="1">NBRC 16421</strain>
    </source>
</reference>
<dbReference type="EMBL" id="BOPG01000044">
    <property type="protein sequence ID" value="GIJ59099.1"/>
    <property type="molecule type" value="Genomic_DNA"/>
</dbReference>